<protein>
    <recommendedName>
        <fullName evidence="1">J domain-containing protein</fullName>
    </recommendedName>
</protein>
<dbReference type="EMBL" id="ML996297">
    <property type="protein sequence ID" value="KAF2728058.1"/>
    <property type="molecule type" value="Genomic_DNA"/>
</dbReference>
<dbReference type="InterPro" id="IPR001623">
    <property type="entry name" value="DnaJ_domain"/>
</dbReference>
<evidence type="ECO:0000313" key="2">
    <source>
        <dbReference type="EMBL" id="KAF2728058.1"/>
    </source>
</evidence>
<gene>
    <name evidence="2" type="ORF">EJ04DRAFT_528932</name>
</gene>
<name>A0A9P4QIR0_9PLEO</name>
<feature type="domain" description="J" evidence="1">
    <location>
        <begin position="3"/>
        <end position="62"/>
    </location>
</feature>
<reference evidence="2" key="1">
    <citation type="journal article" date="2020" name="Stud. Mycol.">
        <title>101 Dothideomycetes genomes: a test case for predicting lifestyles and emergence of pathogens.</title>
        <authorList>
            <person name="Haridas S."/>
            <person name="Albert R."/>
            <person name="Binder M."/>
            <person name="Bloem J."/>
            <person name="Labutti K."/>
            <person name="Salamov A."/>
            <person name="Andreopoulos B."/>
            <person name="Baker S."/>
            <person name="Barry K."/>
            <person name="Bills G."/>
            <person name="Bluhm B."/>
            <person name="Cannon C."/>
            <person name="Castanera R."/>
            <person name="Culley D."/>
            <person name="Daum C."/>
            <person name="Ezra D."/>
            <person name="Gonzalez J."/>
            <person name="Henrissat B."/>
            <person name="Kuo A."/>
            <person name="Liang C."/>
            <person name="Lipzen A."/>
            <person name="Lutzoni F."/>
            <person name="Magnuson J."/>
            <person name="Mondo S."/>
            <person name="Nolan M."/>
            <person name="Ohm R."/>
            <person name="Pangilinan J."/>
            <person name="Park H.-J."/>
            <person name="Ramirez L."/>
            <person name="Alfaro M."/>
            <person name="Sun H."/>
            <person name="Tritt A."/>
            <person name="Yoshinaga Y."/>
            <person name="Zwiers L.-H."/>
            <person name="Turgeon B."/>
            <person name="Goodwin S."/>
            <person name="Spatafora J."/>
            <person name="Crous P."/>
            <person name="Grigoriev I."/>
        </authorList>
    </citation>
    <scope>NUCLEOTIDE SEQUENCE</scope>
    <source>
        <strain evidence="2">CBS 125425</strain>
    </source>
</reference>
<evidence type="ECO:0000259" key="1">
    <source>
        <dbReference type="PROSITE" id="PS50076"/>
    </source>
</evidence>
<comment type="caution">
    <text evidence="2">The sequence shown here is derived from an EMBL/GenBank/DDBJ whole genome shotgun (WGS) entry which is preliminary data.</text>
</comment>
<dbReference type="InterPro" id="IPR036869">
    <property type="entry name" value="J_dom_sf"/>
</dbReference>
<dbReference type="AlphaFoldDB" id="A0A9P4QIR0"/>
<dbReference type="CDD" id="cd06257">
    <property type="entry name" value="DnaJ"/>
    <property type="match status" value="1"/>
</dbReference>
<organism evidence="2 3">
    <name type="scientific">Polyplosphaeria fusca</name>
    <dbReference type="NCBI Taxonomy" id="682080"/>
    <lineage>
        <taxon>Eukaryota</taxon>
        <taxon>Fungi</taxon>
        <taxon>Dikarya</taxon>
        <taxon>Ascomycota</taxon>
        <taxon>Pezizomycotina</taxon>
        <taxon>Dothideomycetes</taxon>
        <taxon>Pleosporomycetidae</taxon>
        <taxon>Pleosporales</taxon>
        <taxon>Tetraplosphaeriaceae</taxon>
        <taxon>Polyplosphaeria</taxon>
    </lineage>
</organism>
<dbReference type="SUPFAM" id="SSF46565">
    <property type="entry name" value="Chaperone J-domain"/>
    <property type="match status" value="1"/>
</dbReference>
<accession>A0A9P4QIR0</accession>
<sequence>MVDHYDCLGVTRTATIDEIEISYRKIMLDNHTGCVVQLFLNSQELAFYPITSEERRKYDKTLLLAEPRPPSPTVSTDPDELQCFSCENDKWSYQIKIASCLPVISKPALEHENNILVFSIKVERYRNLRDVLANVYPRGPPEEILIRRAPRKGIRAGVVLKATNKGTTLTVSLSVHYVDPKRVQPFWGSCTLPFTTHISIFAHMQRWSYHDQFATSLEVLEFRRP</sequence>
<evidence type="ECO:0000313" key="3">
    <source>
        <dbReference type="Proteomes" id="UP000799444"/>
    </source>
</evidence>
<keyword evidence="3" id="KW-1185">Reference proteome</keyword>
<proteinExistence type="predicted"/>
<dbReference type="PROSITE" id="PS50076">
    <property type="entry name" value="DNAJ_2"/>
    <property type="match status" value="1"/>
</dbReference>
<dbReference type="Proteomes" id="UP000799444">
    <property type="component" value="Unassembled WGS sequence"/>
</dbReference>